<proteinExistence type="predicted"/>
<name>A0A7S4UMZ0_9STRA</name>
<dbReference type="AlphaFoldDB" id="A0A7S4UMZ0"/>
<reference evidence="1" key="1">
    <citation type="submission" date="2021-01" db="EMBL/GenBank/DDBJ databases">
        <authorList>
            <person name="Corre E."/>
            <person name="Pelletier E."/>
            <person name="Niang G."/>
            <person name="Scheremetjew M."/>
            <person name="Finn R."/>
            <person name="Kale V."/>
            <person name="Holt S."/>
            <person name="Cochrane G."/>
            <person name="Meng A."/>
            <person name="Brown T."/>
            <person name="Cohen L."/>
        </authorList>
    </citation>
    <scope>NUCLEOTIDE SEQUENCE</scope>
    <source>
        <strain evidence="1">GSO104</strain>
    </source>
</reference>
<gene>
    <name evidence="1" type="ORF">DBRI00130_LOCUS781</name>
</gene>
<organism evidence="1">
    <name type="scientific">Ditylum brightwellii</name>
    <dbReference type="NCBI Taxonomy" id="49249"/>
    <lineage>
        <taxon>Eukaryota</taxon>
        <taxon>Sar</taxon>
        <taxon>Stramenopiles</taxon>
        <taxon>Ochrophyta</taxon>
        <taxon>Bacillariophyta</taxon>
        <taxon>Mediophyceae</taxon>
        <taxon>Lithodesmiophycidae</taxon>
        <taxon>Lithodesmiales</taxon>
        <taxon>Lithodesmiaceae</taxon>
        <taxon>Ditylum</taxon>
    </lineage>
</organism>
<dbReference type="EMBL" id="HBNS01000986">
    <property type="protein sequence ID" value="CAE4579362.1"/>
    <property type="molecule type" value="Transcribed_RNA"/>
</dbReference>
<dbReference type="InterPro" id="IPR011990">
    <property type="entry name" value="TPR-like_helical_dom_sf"/>
</dbReference>
<accession>A0A7S4UMZ0</accession>
<sequence>MNGIDKKKIRNVLTFARKKVESTPIYSLSWVQKEEIVNYFALAEIYMKDGQCNKAEAIFKELFALCRDRPDSSEHGCEMLFFEKLLERALRQQSKMEEAEELAKSLLGFDAQEKADTTESIWKSVLTAQVEAIDLCDFMCDPDKKFHQEQEQQIFDTILAREVWHDVRQHRFKELERRTSMHLLSKDPFVSGSQQDRAHAQ</sequence>
<dbReference type="Gene3D" id="1.25.40.10">
    <property type="entry name" value="Tetratricopeptide repeat domain"/>
    <property type="match status" value="1"/>
</dbReference>
<protein>
    <submittedName>
        <fullName evidence="1">Uncharacterized protein</fullName>
    </submittedName>
</protein>
<evidence type="ECO:0000313" key="1">
    <source>
        <dbReference type="EMBL" id="CAE4579362.1"/>
    </source>
</evidence>